<keyword evidence="3" id="KW-0808">Transferase</keyword>
<dbReference type="Proteomes" id="UP000683360">
    <property type="component" value="Unassembled WGS sequence"/>
</dbReference>
<dbReference type="AlphaFoldDB" id="A0A8S3PR93"/>
<reference evidence="11" key="1">
    <citation type="submission" date="2021-03" db="EMBL/GenBank/DDBJ databases">
        <authorList>
            <person name="Bekaert M."/>
        </authorList>
    </citation>
    <scope>NUCLEOTIDE SEQUENCE</scope>
</reference>
<feature type="domain" description="Mab-21-like nucleotidyltransferase" evidence="9">
    <location>
        <begin position="82"/>
        <end position="169"/>
    </location>
</feature>
<gene>
    <name evidence="11" type="ORF">MEDL_800</name>
</gene>
<comment type="similarity">
    <text evidence="2">Belongs to the mab-21 family.</text>
</comment>
<dbReference type="InterPro" id="IPR046903">
    <property type="entry name" value="Mab-21-like_nuc_Trfase"/>
</dbReference>
<dbReference type="GO" id="GO:0016779">
    <property type="term" value="F:nucleotidyltransferase activity"/>
    <property type="evidence" value="ECO:0007669"/>
    <property type="project" value="UniProtKB-KW"/>
</dbReference>
<keyword evidence="4" id="KW-0548">Nucleotidyltransferase</keyword>
<evidence type="ECO:0000256" key="7">
    <source>
        <dbReference type="ARBA" id="ARBA00022840"/>
    </source>
</evidence>
<dbReference type="PANTHER" id="PTHR10656:SF42">
    <property type="entry name" value="CYCLIC GMP-AMP SYNTHASE-LIKE PROTEIN-RELATED"/>
    <property type="match status" value="1"/>
</dbReference>
<protein>
    <recommendedName>
        <fullName evidence="13">Mab-21-like nucleotidyltransferase domain-containing protein</fullName>
    </recommendedName>
</protein>
<evidence type="ECO:0000313" key="11">
    <source>
        <dbReference type="EMBL" id="CAG2185164.1"/>
    </source>
</evidence>
<dbReference type="InterPro" id="IPR024810">
    <property type="entry name" value="MAB21L/cGLR"/>
</dbReference>
<sequence>MDNTMLNKFDEDNVKMTRDETKQNVECVIPIVNNILQYLHERDRQFKTQPLNDGSYYSRIKVSREDGEAVNRSGIRQYVDVEKLSESPAATLTIKHPKITTAAISIDLSPLIEAHLQFKPEFGWPRILAKWPSLIKTNEIERERIHQVAKDPFYWSMSFVTCEKKLLDGIDSDGTCRKKSHRIMKKLREMWCPKGTKQELTSYHLKNILFWECENHPYDSEWTNDKLSVRVESMCYLIVQPIKRDETKEILDFVKPIIDYIVQYVHERDKRFKLRQLNVGSYYSRLKVSRADEFDYSVVLDLGPHLAWTTGTPAYYKFDGNTEVVRTSSPLPSAPVGKCVNSFSGIIPEWNKKRLNEGSACLTIGDHIIPLKVKKRFKALVSEAVKRPFIRRYVDAKRLSESPAVTLTIAKPNDADDVEPISVDLAPLIEAHLPFRSEFNWPRPGVGWPSSTQIKDIKDEGIHLVAKDPEYWSLSLSHVKKNC</sequence>
<dbReference type="SMART" id="SM01265">
    <property type="entry name" value="Mab-21"/>
    <property type="match status" value="1"/>
</dbReference>
<dbReference type="Gene3D" id="1.10.1410.40">
    <property type="match status" value="1"/>
</dbReference>
<keyword evidence="12" id="KW-1185">Reference proteome</keyword>
<keyword evidence="8" id="KW-0460">Magnesium</keyword>
<dbReference type="PANTHER" id="PTHR10656">
    <property type="entry name" value="CELL FATE DETERMINING PROTEIN MAB21-RELATED"/>
    <property type="match status" value="1"/>
</dbReference>
<keyword evidence="5" id="KW-0479">Metal-binding</keyword>
<evidence type="ECO:0000256" key="2">
    <source>
        <dbReference type="ARBA" id="ARBA00008307"/>
    </source>
</evidence>
<evidence type="ECO:0000259" key="10">
    <source>
        <dbReference type="Pfam" id="PF20266"/>
    </source>
</evidence>
<organism evidence="11 12">
    <name type="scientific">Mytilus edulis</name>
    <name type="common">Blue mussel</name>
    <dbReference type="NCBI Taxonomy" id="6550"/>
    <lineage>
        <taxon>Eukaryota</taxon>
        <taxon>Metazoa</taxon>
        <taxon>Spiralia</taxon>
        <taxon>Lophotrochozoa</taxon>
        <taxon>Mollusca</taxon>
        <taxon>Bivalvia</taxon>
        <taxon>Autobranchia</taxon>
        <taxon>Pteriomorphia</taxon>
        <taxon>Mytilida</taxon>
        <taxon>Mytiloidea</taxon>
        <taxon>Mytilidae</taxon>
        <taxon>Mytilinae</taxon>
        <taxon>Mytilus</taxon>
    </lineage>
</organism>
<dbReference type="GO" id="GO:0005524">
    <property type="term" value="F:ATP binding"/>
    <property type="evidence" value="ECO:0007669"/>
    <property type="project" value="UniProtKB-KW"/>
</dbReference>
<evidence type="ECO:0000256" key="6">
    <source>
        <dbReference type="ARBA" id="ARBA00022741"/>
    </source>
</evidence>
<proteinExistence type="inferred from homology"/>
<dbReference type="EMBL" id="CAJPWZ010000070">
    <property type="protein sequence ID" value="CAG2185164.1"/>
    <property type="molecule type" value="Genomic_DNA"/>
</dbReference>
<evidence type="ECO:0000256" key="3">
    <source>
        <dbReference type="ARBA" id="ARBA00022679"/>
    </source>
</evidence>
<evidence type="ECO:0000259" key="9">
    <source>
        <dbReference type="Pfam" id="PF03281"/>
    </source>
</evidence>
<evidence type="ECO:0008006" key="13">
    <source>
        <dbReference type="Google" id="ProtNLM"/>
    </source>
</evidence>
<comment type="cofactor">
    <cofactor evidence="1">
        <name>Mg(2+)</name>
        <dbReference type="ChEBI" id="CHEBI:18420"/>
    </cofactor>
</comment>
<dbReference type="GO" id="GO:0046872">
    <property type="term" value="F:metal ion binding"/>
    <property type="evidence" value="ECO:0007669"/>
    <property type="project" value="UniProtKB-KW"/>
</dbReference>
<dbReference type="InterPro" id="IPR046906">
    <property type="entry name" value="Mab-21_HhH/H2TH-like"/>
</dbReference>
<dbReference type="Pfam" id="PF20266">
    <property type="entry name" value="Mab-21_C"/>
    <property type="match status" value="1"/>
</dbReference>
<dbReference type="Gene3D" id="3.30.460.90">
    <property type="match status" value="2"/>
</dbReference>
<accession>A0A8S3PR93</accession>
<evidence type="ECO:0000313" key="12">
    <source>
        <dbReference type="Proteomes" id="UP000683360"/>
    </source>
</evidence>
<dbReference type="OrthoDB" id="5947963at2759"/>
<dbReference type="Pfam" id="PF03281">
    <property type="entry name" value="Mab-21"/>
    <property type="match status" value="2"/>
</dbReference>
<comment type="caution">
    <text evidence="11">The sequence shown here is derived from an EMBL/GenBank/DDBJ whole genome shotgun (WGS) entry which is preliminary data.</text>
</comment>
<keyword evidence="7" id="KW-0067">ATP-binding</keyword>
<evidence type="ECO:0000256" key="8">
    <source>
        <dbReference type="ARBA" id="ARBA00022842"/>
    </source>
</evidence>
<feature type="domain" description="Mab-21-like HhH/H2TH-like" evidence="10">
    <location>
        <begin position="176"/>
        <end position="242"/>
    </location>
</feature>
<evidence type="ECO:0000256" key="4">
    <source>
        <dbReference type="ARBA" id="ARBA00022695"/>
    </source>
</evidence>
<evidence type="ECO:0000256" key="5">
    <source>
        <dbReference type="ARBA" id="ARBA00022723"/>
    </source>
</evidence>
<name>A0A8S3PR93_MYTED</name>
<evidence type="ECO:0000256" key="1">
    <source>
        <dbReference type="ARBA" id="ARBA00001946"/>
    </source>
</evidence>
<keyword evidence="6" id="KW-0547">Nucleotide-binding</keyword>
<feature type="domain" description="Mab-21-like nucleotidyltransferase" evidence="9">
    <location>
        <begin position="282"/>
        <end position="481"/>
    </location>
</feature>